<keyword evidence="6" id="KW-0732">Signal</keyword>
<name>A0A9D1CP83_9FIRM</name>
<keyword evidence="2" id="KW-0597">Phosphoprotein</keyword>
<feature type="chain" id="PRO_5039038278" evidence="6">
    <location>
        <begin position="25"/>
        <end position="177"/>
    </location>
</feature>
<keyword evidence="5" id="KW-0249">Electron transport</keyword>
<evidence type="ECO:0000256" key="1">
    <source>
        <dbReference type="ARBA" id="ARBA00022448"/>
    </source>
</evidence>
<evidence type="ECO:0000259" key="7">
    <source>
        <dbReference type="SMART" id="SM00900"/>
    </source>
</evidence>
<dbReference type="InterPro" id="IPR010209">
    <property type="entry name" value="Ion_transpt_RnfG/RsxG"/>
</dbReference>
<dbReference type="AlphaFoldDB" id="A0A9D1CP83"/>
<keyword evidence="4" id="KW-0288">FMN</keyword>
<protein>
    <submittedName>
        <fullName evidence="8">FMN-binding protein</fullName>
    </submittedName>
</protein>
<evidence type="ECO:0000256" key="4">
    <source>
        <dbReference type="ARBA" id="ARBA00022643"/>
    </source>
</evidence>
<proteinExistence type="predicted"/>
<reference evidence="8" key="1">
    <citation type="submission" date="2020-10" db="EMBL/GenBank/DDBJ databases">
        <authorList>
            <person name="Gilroy R."/>
        </authorList>
    </citation>
    <scope>NUCLEOTIDE SEQUENCE</scope>
    <source>
        <strain evidence="8">ChiSjej2B20-13462</strain>
    </source>
</reference>
<gene>
    <name evidence="8" type="ORF">IAA67_02320</name>
</gene>
<feature type="signal peptide" evidence="6">
    <location>
        <begin position="1"/>
        <end position="24"/>
    </location>
</feature>
<comment type="caution">
    <text evidence="8">The sequence shown here is derived from an EMBL/GenBank/DDBJ whole genome shotgun (WGS) entry which is preliminary data.</text>
</comment>
<evidence type="ECO:0000256" key="3">
    <source>
        <dbReference type="ARBA" id="ARBA00022630"/>
    </source>
</evidence>
<dbReference type="PANTHER" id="PTHR36118">
    <property type="entry name" value="ION-TRANSLOCATING OXIDOREDUCTASE COMPLEX SUBUNIT G"/>
    <property type="match status" value="1"/>
</dbReference>
<dbReference type="Pfam" id="PF04205">
    <property type="entry name" value="FMN_bind"/>
    <property type="match status" value="1"/>
</dbReference>
<evidence type="ECO:0000313" key="9">
    <source>
        <dbReference type="Proteomes" id="UP000886874"/>
    </source>
</evidence>
<dbReference type="PANTHER" id="PTHR36118:SF1">
    <property type="entry name" value="ION-TRANSLOCATING OXIDOREDUCTASE COMPLEX SUBUNIT G"/>
    <property type="match status" value="1"/>
</dbReference>
<dbReference type="InterPro" id="IPR007329">
    <property type="entry name" value="FMN-bd"/>
</dbReference>
<keyword evidence="1" id="KW-0813">Transport</keyword>
<dbReference type="GO" id="GO:0010181">
    <property type="term" value="F:FMN binding"/>
    <property type="evidence" value="ECO:0007669"/>
    <property type="project" value="InterPro"/>
</dbReference>
<keyword evidence="3" id="KW-0285">Flavoprotein</keyword>
<dbReference type="EMBL" id="DVFN01000032">
    <property type="protein sequence ID" value="HIQ69154.1"/>
    <property type="molecule type" value="Genomic_DNA"/>
</dbReference>
<dbReference type="GO" id="GO:0009055">
    <property type="term" value="F:electron transfer activity"/>
    <property type="evidence" value="ECO:0007669"/>
    <property type="project" value="InterPro"/>
</dbReference>
<feature type="domain" description="FMN-binding" evidence="7">
    <location>
        <begin position="92"/>
        <end position="171"/>
    </location>
</feature>
<evidence type="ECO:0000256" key="5">
    <source>
        <dbReference type="ARBA" id="ARBA00022982"/>
    </source>
</evidence>
<sequence>MKNLGVKSIVVLAIICLVTSGALAVVNSFTAPVIETAAQAREDASRRAVLPEAATFETVTSDALPETITAAYEGLDEAGKTVGYVFTAKGRGFDGDITVMAAIEPGGTILHVATIDVTSETKTLGGQTASESYTSQYAGQDASLAGVDAISGATITSEAYEGCILDCFAAFDAVKGG</sequence>
<accession>A0A9D1CP83</accession>
<dbReference type="SMART" id="SM00900">
    <property type="entry name" value="FMN_bind"/>
    <property type="match status" value="1"/>
</dbReference>
<dbReference type="Proteomes" id="UP000886874">
    <property type="component" value="Unassembled WGS sequence"/>
</dbReference>
<organism evidence="8 9">
    <name type="scientific">Candidatus Avoscillospira stercorigallinarum</name>
    <dbReference type="NCBI Taxonomy" id="2840708"/>
    <lineage>
        <taxon>Bacteria</taxon>
        <taxon>Bacillati</taxon>
        <taxon>Bacillota</taxon>
        <taxon>Clostridia</taxon>
        <taxon>Eubacteriales</taxon>
        <taxon>Oscillospiraceae</taxon>
        <taxon>Oscillospiraceae incertae sedis</taxon>
        <taxon>Candidatus Avoscillospira</taxon>
    </lineage>
</organism>
<dbReference type="GO" id="GO:0005886">
    <property type="term" value="C:plasma membrane"/>
    <property type="evidence" value="ECO:0007669"/>
    <property type="project" value="InterPro"/>
</dbReference>
<evidence type="ECO:0000256" key="6">
    <source>
        <dbReference type="SAM" id="SignalP"/>
    </source>
</evidence>
<evidence type="ECO:0000256" key="2">
    <source>
        <dbReference type="ARBA" id="ARBA00022553"/>
    </source>
</evidence>
<reference evidence="8" key="2">
    <citation type="journal article" date="2021" name="PeerJ">
        <title>Extensive microbial diversity within the chicken gut microbiome revealed by metagenomics and culture.</title>
        <authorList>
            <person name="Gilroy R."/>
            <person name="Ravi A."/>
            <person name="Getino M."/>
            <person name="Pursley I."/>
            <person name="Horton D.L."/>
            <person name="Alikhan N.F."/>
            <person name="Baker D."/>
            <person name="Gharbi K."/>
            <person name="Hall N."/>
            <person name="Watson M."/>
            <person name="Adriaenssens E.M."/>
            <person name="Foster-Nyarko E."/>
            <person name="Jarju S."/>
            <person name="Secka A."/>
            <person name="Antonio M."/>
            <person name="Oren A."/>
            <person name="Chaudhuri R.R."/>
            <person name="La Ragione R."/>
            <person name="Hildebrand F."/>
            <person name="Pallen M.J."/>
        </authorList>
    </citation>
    <scope>NUCLEOTIDE SEQUENCE</scope>
    <source>
        <strain evidence="8">ChiSjej2B20-13462</strain>
    </source>
</reference>
<dbReference type="GO" id="GO:0022900">
    <property type="term" value="P:electron transport chain"/>
    <property type="evidence" value="ECO:0007669"/>
    <property type="project" value="InterPro"/>
</dbReference>
<evidence type="ECO:0000313" key="8">
    <source>
        <dbReference type="EMBL" id="HIQ69154.1"/>
    </source>
</evidence>